<dbReference type="InterPro" id="IPR001107">
    <property type="entry name" value="Band_7"/>
</dbReference>
<name>D5EIV6_CORAD</name>
<reference evidence="4 5" key="1">
    <citation type="journal article" date="2010" name="Stand. Genomic Sci.">
        <title>Complete genome sequence of Coraliomargarita akajimensis type strain (04OKA010-24).</title>
        <authorList>
            <person name="Mavromatis K."/>
            <person name="Abt B."/>
            <person name="Brambilla E."/>
            <person name="Lapidus A."/>
            <person name="Copeland A."/>
            <person name="Deshpande S."/>
            <person name="Nolan M."/>
            <person name="Lucas S."/>
            <person name="Tice H."/>
            <person name="Cheng J.F."/>
            <person name="Han C."/>
            <person name="Detter J.C."/>
            <person name="Woyke T."/>
            <person name="Goodwin L."/>
            <person name="Pitluck S."/>
            <person name="Held B."/>
            <person name="Brettin T."/>
            <person name="Tapia R."/>
            <person name="Ivanova N."/>
            <person name="Mikhailova N."/>
            <person name="Pati A."/>
            <person name="Liolios K."/>
            <person name="Chen A."/>
            <person name="Palaniappan K."/>
            <person name="Land M."/>
            <person name="Hauser L."/>
            <person name="Chang Y.J."/>
            <person name="Jeffries C.D."/>
            <person name="Rohde M."/>
            <person name="Goker M."/>
            <person name="Bristow J."/>
            <person name="Eisen J.A."/>
            <person name="Markowitz V."/>
            <person name="Hugenholtz P."/>
            <person name="Klenk H.P."/>
            <person name="Kyrpides N.C."/>
        </authorList>
    </citation>
    <scope>NUCLEOTIDE SEQUENCE [LARGE SCALE GENOMIC DNA]</scope>
    <source>
        <strain evidence="5">DSM 45221 / IAM 15411 / JCM 23193 / KCTC 12865</strain>
    </source>
</reference>
<protein>
    <submittedName>
        <fullName evidence="4">Band 7 protein</fullName>
    </submittedName>
</protein>
<dbReference type="AlphaFoldDB" id="D5EIV6"/>
<sequence>MSQVTQFSNRPPASPLAALSGFKGSLILLLLALIGITVFFLVTFRVQRVSGTEVGIKVNNVTGDITVITESGTNIYNGLLNSFHLLDMTVQRLEMVADPKRGERTSRDDLRIKTIDGSDVFLDLTINYQLRRDMVETVVTTSGLDDAYKYKWVRDYSRSICRTVFGEMTTEEFYDASVRNIKAQKAMEELNTLLTPYGIEIASVIAEKFSFHKEYEERIRAKKLADQEVEEQISKAKAALQNQNFRVVEATKKKEVTLAAYAGEMEKMVVEAEAKAERDVREAEAYVIDTELGADARYYQRDKNAQAILVQAKSEGEALTAMAGAFEGTGGVNLVKRAYAEKIGDMKLTGQPFTVESKTERLTYKDEAAVTKRKAVPAK</sequence>
<dbReference type="OrthoDB" id="5490611at2"/>
<feature type="transmembrane region" description="Helical" evidence="2">
    <location>
        <begin position="20"/>
        <end position="42"/>
    </location>
</feature>
<dbReference type="Pfam" id="PF01145">
    <property type="entry name" value="Band_7"/>
    <property type="match status" value="1"/>
</dbReference>
<organism evidence="4 5">
    <name type="scientific">Coraliomargarita akajimensis (strain DSM 45221 / IAM 15411 / JCM 23193 / KCTC 12865 / 04OKA010-24)</name>
    <dbReference type="NCBI Taxonomy" id="583355"/>
    <lineage>
        <taxon>Bacteria</taxon>
        <taxon>Pseudomonadati</taxon>
        <taxon>Verrucomicrobiota</taxon>
        <taxon>Opitutia</taxon>
        <taxon>Puniceicoccales</taxon>
        <taxon>Coraliomargaritaceae</taxon>
        <taxon>Coraliomargarita</taxon>
    </lineage>
</organism>
<dbReference type="RefSeq" id="WP_013043077.1">
    <property type="nucleotide sequence ID" value="NC_014008.1"/>
</dbReference>
<dbReference type="STRING" id="583355.Caka_1335"/>
<keyword evidence="2" id="KW-1133">Transmembrane helix</keyword>
<evidence type="ECO:0000256" key="2">
    <source>
        <dbReference type="SAM" id="Phobius"/>
    </source>
</evidence>
<keyword evidence="2" id="KW-0812">Transmembrane</keyword>
<evidence type="ECO:0000313" key="5">
    <source>
        <dbReference type="Proteomes" id="UP000000925"/>
    </source>
</evidence>
<evidence type="ECO:0000313" key="4">
    <source>
        <dbReference type="EMBL" id="ADE54355.1"/>
    </source>
</evidence>
<dbReference type="eggNOG" id="COG0330">
    <property type="taxonomic scope" value="Bacteria"/>
</dbReference>
<accession>D5EIV6</accession>
<gene>
    <name evidence="4" type="ordered locus">Caka_1335</name>
</gene>
<dbReference type="EMBL" id="CP001998">
    <property type="protein sequence ID" value="ADE54355.1"/>
    <property type="molecule type" value="Genomic_DNA"/>
</dbReference>
<dbReference type="SUPFAM" id="SSF117892">
    <property type="entry name" value="Band 7/SPFH domain"/>
    <property type="match status" value="1"/>
</dbReference>
<dbReference type="KEGG" id="caa:Caka_1335"/>
<dbReference type="HOGENOM" id="CLU_813119_0_0_0"/>
<dbReference type="Proteomes" id="UP000000925">
    <property type="component" value="Chromosome"/>
</dbReference>
<dbReference type="InterPro" id="IPR036013">
    <property type="entry name" value="Band_7/SPFH_dom_sf"/>
</dbReference>
<evidence type="ECO:0000259" key="3">
    <source>
        <dbReference type="Pfam" id="PF01145"/>
    </source>
</evidence>
<keyword evidence="2" id="KW-0472">Membrane</keyword>
<keyword evidence="5" id="KW-1185">Reference proteome</keyword>
<comment type="subcellular location">
    <subcellularLocation>
        <location evidence="1">Membrane</location>
        <topology evidence="1">Single-pass membrane protein</topology>
    </subcellularLocation>
</comment>
<proteinExistence type="predicted"/>
<evidence type="ECO:0000256" key="1">
    <source>
        <dbReference type="ARBA" id="ARBA00004167"/>
    </source>
</evidence>
<dbReference type="GO" id="GO:0016020">
    <property type="term" value="C:membrane"/>
    <property type="evidence" value="ECO:0007669"/>
    <property type="project" value="UniProtKB-SubCell"/>
</dbReference>
<dbReference type="Gene3D" id="3.30.479.30">
    <property type="entry name" value="Band 7 domain"/>
    <property type="match status" value="1"/>
</dbReference>
<feature type="domain" description="Band 7" evidence="3">
    <location>
        <begin position="48"/>
        <end position="238"/>
    </location>
</feature>